<dbReference type="STRING" id="228959.SAMN05421797_10621"/>
<keyword evidence="2" id="KW-1185">Reference proteome</keyword>
<gene>
    <name evidence="1" type="ORF">SAMN05421797_10621</name>
</gene>
<dbReference type="AlphaFoldDB" id="A0A1N6Y0M1"/>
<sequence length="129" mass="14654">MSKKILFIYNANSDTGSKMLDFAHKIVSPATYNCNLCSLTFGNFTENKQWKTFRESLLTKGYELEFFHKDEFQENYKSKFGHAFTYPIIVVETTHDLEVLVSAEKLNSFEGVEELIAALGSLVGSSSFQ</sequence>
<accession>A0A1N6Y0M1</accession>
<dbReference type="EMBL" id="FTMA01000006">
    <property type="protein sequence ID" value="SIR08019.1"/>
    <property type="molecule type" value="Genomic_DNA"/>
</dbReference>
<dbReference type="OrthoDB" id="572467at2"/>
<reference evidence="2" key="1">
    <citation type="submission" date="2017-01" db="EMBL/GenBank/DDBJ databases">
        <authorList>
            <person name="Varghese N."/>
            <person name="Submissions S."/>
        </authorList>
    </citation>
    <scope>NUCLEOTIDE SEQUENCE [LARGE SCALE GENOMIC DNA]</scope>
    <source>
        <strain evidence="2">DSM 15366</strain>
    </source>
</reference>
<evidence type="ECO:0008006" key="3">
    <source>
        <dbReference type="Google" id="ProtNLM"/>
    </source>
</evidence>
<organism evidence="1 2">
    <name type="scientific">Maribacter ulvicola</name>
    <dbReference type="NCBI Taxonomy" id="228959"/>
    <lineage>
        <taxon>Bacteria</taxon>
        <taxon>Pseudomonadati</taxon>
        <taxon>Bacteroidota</taxon>
        <taxon>Flavobacteriia</taxon>
        <taxon>Flavobacteriales</taxon>
        <taxon>Flavobacteriaceae</taxon>
        <taxon>Maribacter</taxon>
    </lineage>
</organism>
<protein>
    <recommendedName>
        <fullName evidence="3">GTPase</fullName>
    </recommendedName>
</protein>
<evidence type="ECO:0000313" key="2">
    <source>
        <dbReference type="Proteomes" id="UP000186953"/>
    </source>
</evidence>
<name>A0A1N6Y0M1_9FLAO</name>
<evidence type="ECO:0000313" key="1">
    <source>
        <dbReference type="EMBL" id="SIR08019.1"/>
    </source>
</evidence>
<dbReference type="RefSeq" id="WP_076549437.1">
    <property type="nucleotide sequence ID" value="NZ_FTMA01000006.1"/>
</dbReference>
<dbReference type="Proteomes" id="UP000186953">
    <property type="component" value="Unassembled WGS sequence"/>
</dbReference>
<proteinExistence type="predicted"/>